<accession>L9XS06</accession>
<evidence type="ECO:0000259" key="2">
    <source>
        <dbReference type="PROSITE" id="PS50926"/>
    </source>
</evidence>
<dbReference type="SUPFAM" id="SSF50249">
    <property type="entry name" value="Nucleic acid-binding proteins"/>
    <property type="match status" value="1"/>
</dbReference>
<evidence type="ECO:0000313" key="3">
    <source>
        <dbReference type="EMBL" id="ELY63423.1"/>
    </source>
</evidence>
<dbReference type="RefSeq" id="WP_008421812.1">
    <property type="nucleotide sequence ID" value="NZ_AOIA01000045.1"/>
</dbReference>
<feature type="region of interest" description="Disordered" evidence="1">
    <location>
        <begin position="48"/>
        <end position="92"/>
    </location>
</feature>
<proteinExistence type="predicted"/>
<dbReference type="AlphaFoldDB" id="L9XS06"/>
<dbReference type="PROSITE" id="PS50926">
    <property type="entry name" value="TRAM"/>
    <property type="match status" value="1"/>
</dbReference>
<dbReference type="PATRIC" id="fig|1227498.3.peg.1483"/>
<feature type="domain" description="TRAM" evidence="2">
    <location>
        <begin position="73"/>
        <end position="132"/>
    </location>
</feature>
<dbReference type="InterPro" id="IPR012340">
    <property type="entry name" value="NA-bd_OB-fold"/>
</dbReference>
<dbReference type="OrthoDB" id="28569at2157"/>
<evidence type="ECO:0000256" key="1">
    <source>
        <dbReference type="SAM" id="MobiDB-lite"/>
    </source>
</evidence>
<organism evidence="3 4">
    <name type="scientific">Natronococcus jeotgali DSM 18795</name>
    <dbReference type="NCBI Taxonomy" id="1227498"/>
    <lineage>
        <taxon>Archaea</taxon>
        <taxon>Methanobacteriati</taxon>
        <taxon>Methanobacteriota</taxon>
        <taxon>Stenosarchaea group</taxon>
        <taxon>Halobacteria</taxon>
        <taxon>Halobacteriales</taxon>
        <taxon>Natrialbaceae</taxon>
        <taxon>Natronococcus</taxon>
    </lineage>
</organism>
<protein>
    <submittedName>
        <fullName evidence="3">Deoxyribonuclease/rho motif-related TRAM</fullName>
    </submittedName>
</protein>
<dbReference type="EMBL" id="AOIA01000045">
    <property type="protein sequence ID" value="ELY63423.1"/>
    <property type="molecule type" value="Genomic_DNA"/>
</dbReference>
<sequence>MEISEKLLCVFSATVEEQDGSYVIEVPKREFNDGDIQLEEVYQTALLPALSSNSDDQPEQTRESSETSPPEPPVTEDEIRTVEIENTGEQGDGIARVERGYVIIVPETEPGDHVKVKVTGVRENVAFAEVIEREDT</sequence>
<evidence type="ECO:0000313" key="4">
    <source>
        <dbReference type="Proteomes" id="UP000011531"/>
    </source>
</evidence>
<reference evidence="3 4" key="1">
    <citation type="journal article" date="2014" name="PLoS Genet.">
        <title>Phylogenetically driven sequencing of extremely halophilic archaea reveals strategies for static and dynamic osmo-response.</title>
        <authorList>
            <person name="Becker E.A."/>
            <person name="Seitzer P.M."/>
            <person name="Tritt A."/>
            <person name="Larsen D."/>
            <person name="Krusor M."/>
            <person name="Yao A.I."/>
            <person name="Wu D."/>
            <person name="Madern D."/>
            <person name="Eisen J.A."/>
            <person name="Darling A.E."/>
            <person name="Facciotti M.T."/>
        </authorList>
    </citation>
    <scope>NUCLEOTIDE SEQUENCE [LARGE SCALE GENOMIC DNA]</scope>
    <source>
        <strain evidence="3 4">DSM 18795</strain>
    </source>
</reference>
<keyword evidence="4" id="KW-1185">Reference proteome</keyword>
<dbReference type="Gene3D" id="2.40.50.140">
    <property type="entry name" value="Nucleic acid-binding proteins"/>
    <property type="match status" value="1"/>
</dbReference>
<gene>
    <name evidence="3" type="ORF">C492_07285</name>
</gene>
<dbReference type="Proteomes" id="UP000011531">
    <property type="component" value="Unassembled WGS sequence"/>
</dbReference>
<dbReference type="STRING" id="1227498.C492_07285"/>
<dbReference type="InterPro" id="IPR002792">
    <property type="entry name" value="TRAM_dom"/>
</dbReference>
<dbReference type="Pfam" id="PF01938">
    <property type="entry name" value="TRAM"/>
    <property type="match status" value="1"/>
</dbReference>
<comment type="caution">
    <text evidence="3">The sequence shown here is derived from an EMBL/GenBank/DDBJ whole genome shotgun (WGS) entry which is preliminary data.</text>
</comment>
<name>L9XS06_9EURY</name>